<accession>A0A2N7KEY8</accession>
<evidence type="ECO:0000313" key="5">
    <source>
        <dbReference type="EMBL" id="PMM74224.1"/>
    </source>
</evidence>
<reference evidence="6" key="1">
    <citation type="submission" date="2016-07" db="EMBL/GenBank/DDBJ databases">
        <title>Nontailed viruses are major unrecognized killers of bacteria in the ocean.</title>
        <authorList>
            <person name="Kauffman K."/>
            <person name="Hussain F."/>
            <person name="Yang J."/>
            <person name="Arevalo P."/>
            <person name="Brown J."/>
            <person name="Cutler M."/>
            <person name="Kelly L."/>
            <person name="Polz M.F."/>
        </authorList>
    </citation>
    <scope>NUCLEOTIDE SEQUENCE [LARGE SCALE GENOMIC DNA]</scope>
    <source>
        <strain evidence="6">10N.261.46.F8</strain>
    </source>
</reference>
<dbReference type="PANTHER" id="PTHR24045">
    <property type="match status" value="1"/>
</dbReference>
<evidence type="ECO:0000256" key="2">
    <source>
        <dbReference type="ARBA" id="ARBA00022679"/>
    </source>
</evidence>
<dbReference type="EMBL" id="MCZK01000062">
    <property type="protein sequence ID" value="PMM74224.1"/>
    <property type="molecule type" value="Genomic_DNA"/>
</dbReference>
<sequence length="342" mass="40345">MKSNEPIDIVILWVDSQDSKWKSSLKKNSPQQNNISNDESRFRCWNTLHFIFRSFDEFLPWVNKVHFVTYGHLPTWLNVNHPKLNVVRHEDIIPEEHRPTFNSNAIEVNLNKIESLSEQFILFNDDTFILSPLSSERFFIDGKPVDFLNQCIKRKGWLYSTLRPQNLLNTIAINNNIRIVNQLVNIFDIDEKLYLSKQYSLKLRVKNRLCKAIYREYSWFKLNHVPQPHLKSTIDFLWRSRYSELYDTSSHKFRSKSDTTQYLFRYFNLATGKFFPHNPNDTLSININSSRDVNCLIDNIKGVNLLSITDADSLTGVEFERAKLIWGDYLLKILPAKSSFEL</sequence>
<dbReference type="AlphaFoldDB" id="A0A2N7KEY8"/>
<evidence type="ECO:0000313" key="6">
    <source>
        <dbReference type="Proteomes" id="UP000235406"/>
    </source>
</evidence>
<dbReference type="GO" id="GO:0000271">
    <property type="term" value="P:polysaccharide biosynthetic process"/>
    <property type="evidence" value="ECO:0007669"/>
    <property type="project" value="UniProtKB-KW"/>
</dbReference>
<dbReference type="OrthoDB" id="9776077at2"/>
<proteinExistence type="inferred from homology"/>
<dbReference type="Pfam" id="PF11380">
    <property type="entry name" value="Stealth_CR2"/>
    <property type="match status" value="1"/>
</dbReference>
<evidence type="ECO:0000256" key="3">
    <source>
        <dbReference type="ARBA" id="ARBA00023169"/>
    </source>
</evidence>
<dbReference type="PANTHER" id="PTHR24045:SF0">
    <property type="entry name" value="N-ACETYLGLUCOSAMINE-1-PHOSPHOTRANSFERASE SUBUNITS ALPHA_BETA"/>
    <property type="match status" value="1"/>
</dbReference>
<evidence type="ECO:0000256" key="1">
    <source>
        <dbReference type="ARBA" id="ARBA00007583"/>
    </source>
</evidence>
<keyword evidence="3" id="KW-0270">Exopolysaccharide synthesis</keyword>
<feature type="domain" description="Stealth protein CR2 conserved region 2" evidence="4">
    <location>
        <begin position="41"/>
        <end position="140"/>
    </location>
</feature>
<dbReference type="InterPro" id="IPR021520">
    <property type="entry name" value="Stealth_CR2"/>
</dbReference>
<evidence type="ECO:0000259" key="4">
    <source>
        <dbReference type="Pfam" id="PF11380"/>
    </source>
</evidence>
<dbReference type="GO" id="GO:0016772">
    <property type="term" value="F:transferase activity, transferring phosphorus-containing groups"/>
    <property type="evidence" value="ECO:0007669"/>
    <property type="project" value="InterPro"/>
</dbReference>
<keyword evidence="2" id="KW-0808">Transferase</keyword>
<dbReference type="Proteomes" id="UP000235406">
    <property type="component" value="Unassembled WGS sequence"/>
</dbReference>
<gene>
    <name evidence="5" type="ORF">BCT49_24355</name>
</gene>
<protein>
    <recommendedName>
        <fullName evidence="4">Stealth protein CR2 conserved region 2 domain-containing protein</fullName>
    </recommendedName>
</protein>
<organism evidence="5 6">
    <name type="scientific">Vibrio lentus</name>
    <dbReference type="NCBI Taxonomy" id="136468"/>
    <lineage>
        <taxon>Bacteria</taxon>
        <taxon>Pseudomonadati</taxon>
        <taxon>Pseudomonadota</taxon>
        <taxon>Gammaproteobacteria</taxon>
        <taxon>Vibrionales</taxon>
        <taxon>Vibrionaceae</taxon>
        <taxon>Vibrio</taxon>
    </lineage>
</organism>
<comment type="similarity">
    <text evidence="1">Belongs to the stealth family.</text>
</comment>
<dbReference type="RefSeq" id="WP_102434393.1">
    <property type="nucleotide sequence ID" value="NZ_CAWNVI010000062.1"/>
</dbReference>
<name>A0A2N7KEY8_9VIBR</name>
<dbReference type="InterPro" id="IPR047141">
    <property type="entry name" value="Stealth"/>
</dbReference>
<comment type="caution">
    <text evidence="5">The sequence shown here is derived from an EMBL/GenBank/DDBJ whole genome shotgun (WGS) entry which is preliminary data.</text>
</comment>